<feature type="compositionally biased region" description="Basic and acidic residues" evidence="1">
    <location>
        <begin position="629"/>
        <end position="648"/>
    </location>
</feature>
<feature type="compositionally biased region" description="Basic and acidic residues" evidence="1">
    <location>
        <begin position="656"/>
        <end position="682"/>
    </location>
</feature>
<protein>
    <submittedName>
        <fullName evidence="2">Uncharacterized protein</fullName>
    </submittedName>
</protein>
<dbReference type="AlphaFoldDB" id="A0AAN6TZW8"/>
<reference evidence="2" key="2">
    <citation type="submission" date="2023-05" db="EMBL/GenBank/DDBJ databases">
        <authorList>
            <consortium name="Lawrence Berkeley National Laboratory"/>
            <person name="Steindorff A."/>
            <person name="Hensen N."/>
            <person name="Bonometti L."/>
            <person name="Westerberg I."/>
            <person name="Brannstrom I.O."/>
            <person name="Guillou S."/>
            <person name="Cros-Aarteil S."/>
            <person name="Calhoun S."/>
            <person name="Haridas S."/>
            <person name="Kuo A."/>
            <person name="Mondo S."/>
            <person name="Pangilinan J."/>
            <person name="Riley R."/>
            <person name="Labutti K."/>
            <person name="Andreopoulos B."/>
            <person name="Lipzen A."/>
            <person name="Chen C."/>
            <person name="Yanf M."/>
            <person name="Daum C."/>
            <person name="Ng V."/>
            <person name="Clum A."/>
            <person name="Ohm R."/>
            <person name="Martin F."/>
            <person name="Silar P."/>
            <person name="Natvig D."/>
            <person name="Lalanne C."/>
            <person name="Gautier V."/>
            <person name="Ament-Velasquez S.L."/>
            <person name="Kruys A."/>
            <person name="Hutchinson M.I."/>
            <person name="Powell A.J."/>
            <person name="Barry K."/>
            <person name="Miller A.N."/>
            <person name="Grigoriev I.V."/>
            <person name="Debuchy R."/>
            <person name="Gladieux P."/>
            <person name="Thoren M.H."/>
            <person name="Johannesson H."/>
        </authorList>
    </citation>
    <scope>NUCLEOTIDE SEQUENCE</scope>
    <source>
        <strain evidence="2">CBS 731.68</strain>
    </source>
</reference>
<feature type="region of interest" description="Disordered" evidence="1">
    <location>
        <begin position="187"/>
        <end position="245"/>
    </location>
</feature>
<feature type="compositionally biased region" description="Basic and acidic residues" evidence="1">
    <location>
        <begin position="191"/>
        <end position="225"/>
    </location>
</feature>
<evidence type="ECO:0000313" key="2">
    <source>
        <dbReference type="EMBL" id="KAK4123370.1"/>
    </source>
</evidence>
<keyword evidence="3" id="KW-1185">Reference proteome</keyword>
<dbReference type="PANTHER" id="PTHR48125:SF12">
    <property type="entry name" value="AT HOOK TRANSCRIPTION FACTOR FAMILY-RELATED"/>
    <property type="match status" value="1"/>
</dbReference>
<feature type="compositionally biased region" description="Basic and acidic residues" evidence="1">
    <location>
        <begin position="692"/>
        <end position="733"/>
    </location>
</feature>
<name>A0AAN6TZW8_9PEZI</name>
<dbReference type="GeneID" id="87831490"/>
<feature type="compositionally biased region" description="Low complexity" evidence="1">
    <location>
        <begin position="33"/>
        <end position="56"/>
    </location>
</feature>
<feature type="region of interest" description="Disordered" evidence="1">
    <location>
        <begin position="613"/>
        <end position="860"/>
    </location>
</feature>
<feature type="region of interest" description="Disordered" evidence="1">
    <location>
        <begin position="1"/>
        <end position="97"/>
    </location>
</feature>
<sequence length="860" mass="96419">MPGEGFITIHGAQPSRQPGTAAANRPPPPPPGYAGQQPARQPAGRQQYRPQQPGPQHQTRPDWPAPSQIPQANTHVKISDLRRERPPTAEEAREATSEYYVFRFTRADEGGYASDGSKRKPSWKRALRVEVPGITNQEAARTVRNLNRTTIPAAEKKKSLSEEEQRQIEIALEDLQKKHDDALFQTTLVQLDDRVREKPKEKEKRREKEREGEKDRRKERYRKDYGLYSVTRVPSKTHHRPKETNKVVTERVSITAYFKRAPRPGVDPIAILQHRDTQRNAQLRGMQQPYAQHAQLARPVARPEVAPLPPSPQTIPPPRAAGTRGPSPGRHTQTYYRGHGVAIVQPAPQRGTHATVRRASPSRPSPRRPSPRIRQGARSPPSTDESSYSETFSVLDGEDTDCTSPTTASYLSSRDSFERLRKPRPQYREGPAHYGIQPNFNGGTSQVPVHIQPHRTHDRPLSPRRRNSMSAPNRAPFPPHPTSTTPPGFLPPRPANVAGTGTVPPMPPSPPAPIRMPTGEGIGMGGSVQNPPPPRTAGHVPGHHFPPPPPGHIPPLPQDSAPNQTGITGQISPPPPQLQPGKTPVVVNQIYAEAYAAGREEALSIAERVVAAASTKTTRGGSPVPVVIQHDRPKDHGRGRSRSLDRGRERRRYRSRSLDRDQERSLSLDRGRGRSLSLDRYRTRGRTRTRSRSLDYRIRDRGRDRSREREQSGKDRHWDRGRNRSLDGRDRARPPSPRVLPGQSRPRSGVRIVRPEDGYTRHRVGMDREGLERYHGGGRTSTTRTWTREVPGDTGTDRDDELRYERLRREDADRMIREEKERERRAKGEPPFGNSSNPFAPRPGLKTRTGATVGRGGAYA</sequence>
<dbReference type="Proteomes" id="UP001302602">
    <property type="component" value="Unassembled WGS sequence"/>
</dbReference>
<feature type="compositionally biased region" description="Basic residues" evidence="1">
    <location>
        <begin position="452"/>
        <end position="467"/>
    </location>
</feature>
<feature type="region of interest" description="Disordered" evidence="1">
    <location>
        <begin position="140"/>
        <end position="164"/>
    </location>
</feature>
<gene>
    <name evidence="2" type="ORF">N657DRAFT_656622</name>
</gene>
<accession>A0AAN6TZW8</accession>
<evidence type="ECO:0000313" key="3">
    <source>
        <dbReference type="Proteomes" id="UP001302602"/>
    </source>
</evidence>
<feature type="compositionally biased region" description="Polar residues" evidence="1">
    <location>
        <begin position="560"/>
        <end position="571"/>
    </location>
</feature>
<feature type="compositionally biased region" description="Basic and acidic residues" evidence="1">
    <location>
        <begin position="786"/>
        <end position="828"/>
    </location>
</feature>
<feature type="region of interest" description="Disordered" evidence="1">
    <location>
        <begin position="292"/>
        <end position="583"/>
    </location>
</feature>
<feature type="compositionally biased region" description="Basic and acidic residues" evidence="1">
    <location>
        <begin position="415"/>
        <end position="431"/>
    </location>
</feature>
<dbReference type="PANTHER" id="PTHR48125">
    <property type="entry name" value="LP07818P1"/>
    <property type="match status" value="1"/>
</dbReference>
<feature type="compositionally biased region" description="Polar residues" evidence="1">
    <location>
        <begin position="402"/>
        <end position="414"/>
    </location>
</feature>
<proteinExistence type="predicted"/>
<comment type="caution">
    <text evidence="2">The sequence shown here is derived from an EMBL/GenBank/DDBJ whole genome shotgun (WGS) entry which is preliminary data.</text>
</comment>
<feature type="compositionally biased region" description="Pro residues" evidence="1">
    <location>
        <begin position="544"/>
        <end position="557"/>
    </location>
</feature>
<feature type="compositionally biased region" description="Pro residues" evidence="1">
    <location>
        <begin position="306"/>
        <end position="319"/>
    </location>
</feature>
<dbReference type="EMBL" id="MU853229">
    <property type="protein sequence ID" value="KAK4123370.1"/>
    <property type="molecule type" value="Genomic_DNA"/>
</dbReference>
<dbReference type="RefSeq" id="XP_062647141.1">
    <property type="nucleotide sequence ID" value="XM_062794721.1"/>
</dbReference>
<feature type="compositionally biased region" description="Polar residues" evidence="1">
    <location>
        <begin position="380"/>
        <end position="392"/>
    </location>
</feature>
<organism evidence="2 3">
    <name type="scientific">Parathielavia appendiculata</name>
    <dbReference type="NCBI Taxonomy" id="2587402"/>
    <lineage>
        <taxon>Eukaryota</taxon>
        <taxon>Fungi</taxon>
        <taxon>Dikarya</taxon>
        <taxon>Ascomycota</taxon>
        <taxon>Pezizomycotina</taxon>
        <taxon>Sordariomycetes</taxon>
        <taxon>Sordariomycetidae</taxon>
        <taxon>Sordariales</taxon>
        <taxon>Chaetomiaceae</taxon>
        <taxon>Parathielavia</taxon>
    </lineage>
</organism>
<feature type="compositionally biased region" description="Polar residues" evidence="1">
    <location>
        <begin position="140"/>
        <end position="150"/>
    </location>
</feature>
<feature type="compositionally biased region" description="Pro residues" evidence="1">
    <location>
        <begin position="504"/>
        <end position="514"/>
    </location>
</feature>
<feature type="compositionally biased region" description="Basic and acidic residues" evidence="1">
    <location>
        <begin position="753"/>
        <end position="775"/>
    </location>
</feature>
<feature type="compositionally biased region" description="Polar residues" evidence="1">
    <location>
        <begin position="438"/>
        <end position="447"/>
    </location>
</feature>
<reference evidence="2" key="1">
    <citation type="journal article" date="2023" name="Mol. Phylogenet. Evol.">
        <title>Genome-scale phylogeny and comparative genomics of the fungal order Sordariales.</title>
        <authorList>
            <person name="Hensen N."/>
            <person name="Bonometti L."/>
            <person name="Westerberg I."/>
            <person name="Brannstrom I.O."/>
            <person name="Guillou S."/>
            <person name="Cros-Aarteil S."/>
            <person name="Calhoun S."/>
            <person name="Haridas S."/>
            <person name="Kuo A."/>
            <person name="Mondo S."/>
            <person name="Pangilinan J."/>
            <person name="Riley R."/>
            <person name="LaButti K."/>
            <person name="Andreopoulos B."/>
            <person name="Lipzen A."/>
            <person name="Chen C."/>
            <person name="Yan M."/>
            <person name="Daum C."/>
            <person name="Ng V."/>
            <person name="Clum A."/>
            <person name="Steindorff A."/>
            <person name="Ohm R.A."/>
            <person name="Martin F."/>
            <person name="Silar P."/>
            <person name="Natvig D.O."/>
            <person name="Lalanne C."/>
            <person name="Gautier V."/>
            <person name="Ament-Velasquez S.L."/>
            <person name="Kruys A."/>
            <person name="Hutchinson M.I."/>
            <person name="Powell A.J."/>
            <person name="Barry K."/>
            <person name="Miller A.N."/>
            <person name="Grigoriev I.V."/>
            <person name="Debuchy R."/>
            <person name="Gladieux P."/>
            <person name="Hiltunen Thoren M."/>
            <person name="Johannesson H."/>
        </authorList>
    </citation>
    <scope>NUCLEOTIDE SEQUENCE</scope>
    <source>
        <strain evidence="2">CBS 731.68</strain>
    </source>
</reference>
<evidence type="ECO:0000256" key="1">
    <source>
        <dbReference type="SAM" id="MobiDB-lite"/>
    </source>
</evidence>
<feature type="compositionally biased region" description="Basic and acidic residues" evidence="1">
    <location>
        <begin position="77"/>
        <end position="96"/>
    </location>
</feature>
<feature type="compositionally biased region" description="Basic and acidic residues" evidence="1">
    <location>
        <begin position="154"/>
        <end position="164"/>
    </location>
</feature>